<evidence type="ECO:0008006" key="3">
    <source>
        <dbReference type="Google" id="ProtNLM"/>
    </source>
</evidence>
<evidence type="ECO:0000313" key="2">
    <source>
        <dbReference type="Proteomes" id="UP000494111"/>
    </source>
</evidence>
<accession>A0A6S7AIA0</accession>
<organism evidence="1 2">
    <name type="scientific">Achromobacter deleyi</name>
    <dbReference type="NCBI Taxonomy" id="1353891"/>
    <lineage>
        <taxon>Bacteria</taxon>
        <taxon>Pseudomonadati</taxon>
        <taxon>Pseudomonadota</taxon>
        <taxon>Betaproteobacteria</taxon>
        <taxon>Burkholderiales</taxon>
        <taxon>Alcaligenaceae</taxon>
        <taxon>Achromobacter</taxon>
    </lineage>
</organism>
<dbReference type="Proteomes" id="UP000494111">
    <property type="component" value="Unassembled WGS sequence"/>
</dbReference>
<name>A0A6S7AIA0_9BURK</name>
<dbReference type="RefSeq" id="WP_175195115.1">
    <property type="nucleotide sequence ID" value="NZ_CADIJO010000023.1"/>
</dbReference>
<evidence type="ECO:0000313" key="1">
    <source>
        <dbReference type="EMBL" id="CAB3732580.1"/>
    </source>
</evidence>
<proteinExistence type="predicted"/>
<dbReference type="AlphaFoldDB" id="A0A6S7AIA0"/>
<dbReference type="EMBL" id="CADIJO010000023">
    <property type="protein sequence ID" value="CAB3732580.1"/>
    <property type="molecule type" value="Genomic_DNA"/>
</dbReference>
<sequence>MPKNDLYFDDEDEGLARETSHPNFVALAGDDFYYDSGDDFSPFGSDDGSDAFSALQDWYGENKSGKGIVKFMNEFLAGWGLDVPWDRIQHDLDARTQWLDEDAMHKHFFQSECRAIVATAFGQLKIAGRIDAELLGLAKAAIADQLWLNARARIKYPKWEFADQEHARLEQMLAVLNQPSVG</sequence>
<reference evidence="1 2" key="1">
    <citation type="submission" date="2020-04" db="EMBL/GenBank/DDBJ databases">
        <authorList>
            <person name="De Canck E."/>
        </authorList>
    </citation>
    <scope>NUCLEOTIDE SEQUENCE [LARGE SCALE GENOMIC DNA]</scope>
    <source>
        <strain evidence="1 2">LMG 3458</strain>
    </source>
</reference>
<protein>
    <recommendedName>
        <fullName evidence="3">MolR family transcriptional regulator</fullName>
    </recommendedName>
</protein>
<gene>
    <name evidence="1" type="ORF">LMG3458_04972</name>
</gene>